<comment type="caution">
    <text evidence="2">The sequence shown here is derived from an EMBL/GenBank/DDBJ whole genome shotgun (WGS) entry which is preliminary data.</text>
</comment>
<keyword evidence="2" id="KW-0378">Hydrolase</keyword>
<evidence type="ECO:0000259" key="1">
    <source>
        <dbReference type="Pfam" id="PF01844"/>
    </source>
</evidence>
<reference evidence="2 3" key="1">
    <citation type="submission" date="2017-09" db="EMBL/GenBank/DDBJ databases">
        <title>Large-scale bioinformatics analysis of Bacillus genomes uncovers conserved roles of natural products in bacterial physiology.</title>
        <authorList>
            <consortium name="Agbiome Team Llc"/>
            <person name="Bleich R.M."/>
            <person name="Kirk G.J."/>
            <person name="Santa Maria K.C."/>
            <person name="Allen S.E."/>
            <person name="Farag S."/>
            <person name="Shank E.A."/>
            <person name="Bowers A."/>
        </authorList>
    </citation>
    <scope>NUCLEOTIDE SEQUENCE [LARGE SCALE GENOMIC DNA]</scope>
    <source>
        <strain evidence="2 3">AFS000414</strain>
    </source>
</reference>
<sequence length="216" mass="25387">MANKNPWLNEIIEILTELGGAGTLSQIKTKVMERNRIDLSKYQHEQSIGAQIRKTIYYHSSECDIYKGERDLFYAVNGKGNGCWGLRNFDNNNDWDFIDLEEEFSEGKQILRTHLSYERNSKVIRLAKERFKQQHDGKLFCEICGFDFHKVYGELGKDYIEGHHTIPVSQLKEGEKTRIEDIIMVCSNCHRMLHRRKPWLGTDELYLLLNDFIKSH</sequence>
<organism evidence="2 3">
    <name type="scientific">Bacillus wiedmannii</name>
    <dbReference type="NCBI Taxonomy" id="1890302"/>
    <lineage>
        <taxon>Bacteria</taxon>
        <taxon>Bacillati</taxon>
        <taxon>Bacillota</taxon>
        <taxon>Bacilli</taxon>
        <taxon>Bacillales</taxon>
        <taxon>Bacillaceae</taxon>
        <taxon>Bacillus</taxon>
        <taxon>Bacillus cereus group</taxon>
    </lineage>
</organism>
<dbReference type="Pfam" id="PF01844">
    <property type="entry name" value="HNH"/>
    <property type="match status" value="1"/>
</dbReference>
<dbReference type="RefSeq" id="WP_098057532.1">
    <property type="nucleotide sequence ID" value="NZ_NUFG01000001.1"/>
</dbReference>
<dbReference type="Proteomes" id="UP000220435">
    <property type="component" value="Unassembled WGS sequence"/>
</dbReference>
<protein>
    <submittedName>
        <fullName evidence="2">Restriction endonuclease</fullName>
    </submittedName>
</protein>
<dbReference type="GO" id="GO:0003676">
    <property type="term" value="F:nucleic acid binding"/>
    <property type="evidence" value="ECO:0007669"/>
    <property type="project" value="InterPro"/>
</dbReference>
<keyword evidence="2" id="KW-0255">Endonuclease</keyword>
<dbReference type="GO" id="GO:0008270">
    <property type="term" value="F:zinc ion binding"/>
    <property type="evidence" value="ECO:0007669"/>
    <property type="project" value="InterPro"/>
</dbReference>
<feature type="domain" description="HNH" evidence="1">
    <location>
        <begin position="141"/>
        <end position="196"/>
    </location>
</feature>
<accession>A0AB73RM40</accession>
<dbReference type="EMBL" id="NUFG01000001">
    <property type="protein sequence ID" value="PEK28189.1"/>
    <property type="molecule type" value="Genomic_DNA"/>
</dbReference>
<proteinExistence type="predicted"/>
<name>A0AB73RM40_9BACI</name>
<dbReference type="InterPro" id="IPR002711">
    <property type="entry name" value="HNH"/>
</dbReference>
<dbReference type="Gene3D" id="1.10.30.50">
    <property type="match status" value="1"/>
</dbReference>
<evidence type="ECO:0000313" key="2">
    <source>
        <dbReference type="EMBL" id="PEK28189.1"/>
    </source>
</evidence>
<evidence type="ECO:0000313" key="3">
    <source>
        <dbReference type="Proteomes" id="UP000220435"/>
    </source>
</evidence>
<keyword evidence="2" id="KW-0540">Nuclease</keyword>
<dbReference type="AlphaFoldDB" id="A0AB73RM40"/>
<dbReference type="GO" id="GO:0004519">
    <property type="term" value="F:endonuclease activity"/>
    <property type="evidence" value="ECO:0007669"/>
    <property type="project" value="UniProtKB-KW"/>
</dbReference>
<gene>
    <name evidence="2" type="ORF">CN694_04225</name>
</gene>